<dbReference type="RefSeq" id="WP_057771249.1">
    <property type="nucleotide sequence ID" value="NZ_JQAT01000001.1"/>
</dbReference>
<dbReference type="STRING" id="81857.IV38_GL000144"/>
<dbReference type="InterPro" id="IPR003356">
    <property type="entry name" value="DNA_methylase_A-5"/>
</dbReference>
<feature type="domain" description="TaqI-like C-terminal specificity" evidence="6">
    <location>
        <begin position="412"/>
        <end position="510"/>
    </location>
</feature>
<evidence type="ECO:0000259" key="5">
    <source>
        <dbReference type="Pfam" id="PF02384"/>
    </source>
</evidence>
<dbReference type="Gene3D" id="3.40.50.150">
    <property type="entry name" value="Vaccinia Virus protein VP39"/>
    <property type="match status" value="1"/>
</dbReference>
<keyword evidence="2 7" id="KW-0489">Methyltransferase</keyword>
<dbReference type="EMBL" id="JQAT01000001">
    <property type="protein sequence ID" value="KRN29262.1"/>
    <property type="molecule type" value="Genomic_DNA"/>
</dbReference>
<comment type="caution">
    <text evidence="7">The sequence shown here is derived from an EMBL/GenBank/DDBJ whole genome shotgun (WGS) entry which is preliminary data.</text>
</comment>
<protein>
    <recommendedName>
        <fullName evidence="1">site-specific DNA-methyltransferase (adenine-specific)</fullName>
        <ecNumber evidence="1">2.1.1.72</ecNumber>
    </recommendedName>
</protein>
<evidence type="ECO:0000313" key="7">
    <source>
        <dbReference type="EMBL" id="KRN29262.1"/>
    </source>
</evidence>
<dbReference type="Pfam" id="PF02384">
    <property type="entry name" value="N6_Mtase"/>
    <property type="match status" value="1"/>
</dbReference>
<evidence type="ECO:0000256" key="4">
    <source>
        <dbReference type="ARBA" id="ARBA00047942"/>
    </source>
</evidence>
<comment type="catalytic activity">
    <reaction evidence="4">
        <text>a 2'-deoxyadenosine in DNA + S-adenosyl-L-methionine = an N(6)-methyl-2'-deoxyadenosine in DNA + S-adenosyl-L-homocysteine + H(+)</text>
        <dbReference type="Rhea" id="RHEA:15197"/>
        <dbReference type="Rhea" id="RHEA-COMP:12418"/>
        <dbReference type="Rhea" id="RHEA-COMP:12419"/>
        <dbReference type="ChEBI" id="CHEBI:15378"/>
        <dbReference type="ChEBI" id="CHEBI:57856"/>
        <dbReference type="ChEBI" id="CHEBI:59789"/>
        <dbReference type="ChEBI" id="CHEBI:90615"/>
        <dbReference type="ChEBI" id="CHEBI:90616"/>
        <dbReference type="EC" id="2.1.1.72"/>
    </reaction>
</comment>
<keyword evidence="9" id="KW-1185">Reference proteome</keyword>
<gene>
    <name evidence="7" type="ORF">IV38_GL000144</name>
    <name evidence="8" type="ORF">IV40_GL000581</name>
</gene>
<evidence type="ECO:0000256" key="3">
    <source>
        <dbReference type="ARBA" id="ARBA00022679"/>
    </source>
</evidence>
<dbReference type="InterPro" id="IPR050953">
    <property type="entry name" value="N4_N6_ade-DNA_methylase"/>
</dbReference>
<dbReference type="GO" id="GO:0009007">
    <property type="term" value="F:site-specific DNA-methyltransferase (adenine-specific) activity"/>
    <property type="evidence" value="ECO:0007669"/>
    <property type="project" value="UniProtKB-EC"/>
</dbReference>
<dbReference type="EMBL" id="JQAZ01000012">
    <property type="protein sequence ID" value="KRN29780.1"/>
    <property type="molecule type" value="Genomic_DNA"/>
</dbReference>
<dbReference type="OrthoDB" id="32195at2"/>
<dbReference type="SUPFAM" id="SSF53335">
    <property type="entry name" value="S-adenosyl-L-methionine-dependent methyltransferases"/>
    <property type="match status" value="1"/>
</dbReference>
<accession>A0A0R2FM26</accession>
<dbReference type="GO" id="GO:0003677">
    <property type="term" value="F:DNA binding"/>
    <property type="evidence" value="ECO:0007669"/>
    <property type="project" value="InterPro"/>
</dbReference>
<dbReference type="GO" id="GO:0008170">
    <property type="term" value="F:N-methyltransferase activity"/>
    <property type="evidence" value="ECO:0007669"/>
    <property type="project" value="InterPro"/>
</dbReference>
<dbReference type="Pfam" id="PF12950">
    <property type="entry name" value="TaqI_C"/>
    <property type="match status" value="1"/>
</dbReference>
<evidence type="ECO:0000313" key="10">
    <source>
        <dbReference type="Proteomes" id="UP000051751"/>
    </source>
</evidence>
<evidence type="ECO:0000259" key="6">
    <source>
        <dbReference type="Pfam" id="PF12950"/>
    </source>
</evidence>
<evidence type="ECO:0000313" key="9">
    <source>
        <dbReference type="Proteomes" id="UP000051645"/>
    </source>
</evidence>
<dbReference type="Proteomes" id="UP000051751">
    <property type="component" value="Unassembled WGS sequence"/>
</dbReference>
<reference evidence="9 10" key="1">
    <citation type="journal article" date="2015" name="Genome Announc.">
        <title>Expanding the biotechnology potential of lactobacilli through comparative genomics of 213 strains and associated genera.</title>
        <authorList>
            <person name="Sun Z."/>
            <person name="Harris H.M."/>
            <person name="McCann A."/>
            <person name="Guo C."/>
            <person name="Argimon S."/>
            <person name="Zhang W."/>
            <person name="Yang X."/>
            <person name="Jeffery I.B."/>
            <person name="Cooney J.C."/>
            <person name="Kagawa T.F."/>
            <person name="Liu W."/>
            <person name="Song Y."/>
            <person name="Salvetti E."/>
            <person name="Wrobel A."/>
            <person name="Rasinkangas P."/>
            <person name="Parkhill J."/>
            <person name="Rea M.C."/>
            <person name="O'Sullivan O."/>
            <person name="Ritari J."/>
            <person name="Douillard F.P."/>
            <person name="Paul Ross R."/>
            <person name="Yang R."/>
            <person name="Briner A.E."/>
            <person name="Felis G.E."/>
            <person name="de Vos W.M."/>
            <person name="Barrangou R."/>
            <person name="Klaenhammer T.R."/>
            <person name="Caufield P.W."/>
            <person name="Cui Y."/>
            <person name="Zhang H."/>
            <person name="O'Toole P.W."/>
        </authorList>
    </citation>
    <scope>NUCLEOTIDE SEQUENCE [LARGE SCALE GENOMIC DNA]</scope>
    <source>
        <strain evidence="7 10">ATCC BAA-66</strain>
        <strain evidence="8 9">DSM 13344</strain>
    </source>
</reference>
<proteinExistence type="predicted"/>
<organism evidence="7 10">
    <name type="scientific">Lactobacillus selangorensis</name>
    <dbReference type="NCBI Taxonomy" id="81857"/>
    <lineage>
        <taxon>Bacteria</taxon>
        <taxon>Bacillati</taxon>
        <taxon>Bacillota</taxon>
        <taxon>Bacilli</taxon>
        <taxon>Lactobacillales</taxon>
        <taxon>Lactobacillaceae</taxon>
        <taxon>Lactobacillus</taxon>
    </lineage>
</organism>
<sequence length="588" mass="65730">MTAKRIISKATQQNWKRLGKNGHQLTKRANKTESTLKNIPKKYLRQAESAERITALLDWGQQHEPDFDTFILKLALHAVLAAQQITPEHQARFKQAVGVNDTLPAEALFDFMPEEPDLLGALYQTGRTEGTRNKNGLYYTPAFVTDKVVQRLAPNQTETYLDPACGSGAFLVPLAQAGVPLDHLYGTDTDRIAVLLCIANLLLRVPNAATYPHIYVADFLTGAGLEKLPLQFGHVLGNPPWGAKKFAVNRQKSFLAPKADSFAYFLEFGLQKVVAGGTLTFMLPISFLNVASHADIRRLVLTQTTIEQIVLLDHLFTGVFSDVICLHLKQQMPAEHQIQFRKQTKVIATQQADFLQATHYNLLPQTDFDQQIITKLRYKGHLTLQNSQWGLGIVTGNNKKYVLATATTDSEPLITGKELRPYRLAPLTKAIVYHRDAFQQVAPDTLYRASEKLLYKFISSRLTFSYDDQGRLPLNSANVLIPDVPTHSVKTVLACLNGAPLNYVYQLKFASPKILKGDLQALWLPELDAAERARLEKLVAALLATAPNSLAEKQAQADIDAEWFRFYELTEPEINRIKGVLDKDAFEG</sequence>
<keyword evidence="3" id="KW-0808">Transferase</keyword>
<dbReference type="Proteomes" id="UP000051645">
    <property type="component" value="Unassembled WGS sequence"/>
</dbReference>
<dbReference type="CDD" id="cd02440">
    <property type="entry name" value="AdoMet_MTases"/>
    <property type="match status" value="1"/>
</dbReference>
<evidence type="ECO:0000313" key="8">
    <source>
        <dbReference type="EMBL" id="KRN29780.1"/>
    </source>
</evidence>
<dbReference type="PRINTS" id="PR00507">
    <property type="entry name" value="N12N6MTFRASE"/>
</dbReference>
<evidence type="ECO:0000256" key="2">
    <source>
        <dbReference type="ARBA" id="ARBA00022603"/>
    </source>
</evidence>
<dbReference type="EC" id="2.1.1.72" evidence="1"/>
<dbReference type="GO" id="GO:0032259">
    <property type="term" value="P:methylation"/>
    <property type="evidence" value="ECO:0007669"/>
    <property type="project" value="UniProtKB-KW"/>
</dbReference>
<feature type="domain" description="DNA methylase adenine-specific" evidence="5">
    <location>
        <begin position="131"/>
        <end position="347"/>
    </location>
</feature>
<dbReference type="PANTHER" id="PTHR33841:SF1">
    <property type="entry name" value="DNA METHYLTRANSFERASE A"/>
    <property type="match status" value="1"/>
</dbReference>
<dbReference type="InterPro" id="IPR025931">
    <property type="entry name" value="TaqI_C"/>
</dbReference>
<dbReference type="InterPro" id="IPR029063">
    <property type="entry name" value="SAM-dependent_MTases_sf"/>
</dbReference>
<dbReference type="PATRIC" id="fig|81857.3.peg.149"/>
<dbReference type="AlphaFoldDB" id="A0A0R2FM26"/>
<evidence type="ECO:0000256" key="1">
    <source>
        <dbReference type="ARBA" id="ARBA00011900"/>
    </source>
</evidence>
<name>A0A0R2FM26_9LACO</name>
<dbReference type="PANTHER" id="PTHR33841">
    <property type="entry name" value="DNA METHYLTRANSFERASE YEEA-RELATED"/>
    <property type="match status" value="1"/>
</dbReference>